<keyword evidence="1" id="KW-0812">Transmembrane</keyword>
<comment type="caution">
    <text evidence="2">The sequence shown here is derived from an EMBL/GenBank/DDBJ whole genome shotgun (WGS) entry which is preliminary data.</text>
</comment>
<keyword evidence="1" id="KW-0472">Membrane</keyword>
<evidence type="ECO:0000256" key="1">
    <source>
        <dbReference type="SAM" id="Phobius"/>
    </source>
</evidence>
<dbReference type="InterPro" id="IPR049500">
    <property type="entry name" value="Peptidase_M50B-like"/>
</dbReference>
<reference evidence="2 3" key="1">
    <citation type="submission" date="2024-09" db="EMBL/GenBank/DDBJ databases">
        <authorList>
            <person name="Sun Q."/>
            <person name="Mori K."/>
        </authorList>
    </citation>
    <scope>NUCLEOTIDE SEQUENCE [LARGE SCALE GENOMIC DNA]</scope>
    <source>
        <strain evidence="2 3">JCM 11201</strain>
    </source>
</reference>
<evidence type="ECO:0000313" key="3">
    <source>
        <dbReference type="Proteomes" id="UP001589609"/>
    </source>
</evidence>
<dbReference type="EMBL" id="JBHMAF010000086">
    <property type="protein sequence ID" value="MFB9759687.1"/>
    <property type="molecule type" value="Genomic_DNA"/>
</dbReference>
<organism evidence="2 3">
    <name type="scientific">Ectobacillus funiculus</name>
    <dbReference type="NCBI Taxonomy" id="137993"/>
    <lineage>
        <taxon>Bacteria</taxon>
        <taxon>Bacillati</taxon>
        <taxon>Bacillota</taxon>
        <taxon>Bacilli</taxon>
        <taxon>Bacillales</taxon>
        <taxon>Bacillaceae</taxon>
        <taxon>Ectobacillus</taxon>
    </lineage>
</organism>
<gene>
    <name evidence="2" type="ORF">ACFFMS_14850</name>
</gene>
<feature type="transmembrane region" description="Helical" evidence="1">
    <location>
        <begin position="15"/>
        <end position="36"/>
    </location>
</feature>
<dbReference type="PANTHER" id="PTHR33979:SF2">
    <property type="entry name" value="PEPTIDASE M50B-LIKE-DOMAIN-CONTAINING PROTEIN"/>
    <property type="match status" value="1"/>
</dbReference>
<keyword evidence="3" id="KW-1185">Reference proteome</keyword>
<feature type="transmembrane region" description="Helical" evidence="1">
    <location>
        <begin position="180"/>
        <end position="204"/>
    </location>
</feature>
<evidence type="ECO:0000313" key="2">
    <source>
        <dbReference type="EMBL" id="MFB9759687.1"/>
    </source>
</evidence>
<feature type="transmembrane region" description="Helical" evidence="1">
    <location>
        <begin position="225"/>
        <end position="247"/>
    </location>
</feature>
<feature type="transmembrane region" description="Helical" evidence="1">
    <location>
        <begin position="158"/>
        <end position="174"/>
    </location>
</feature>
<dbReference type="Proteomes" id="UP001589609">
    <property type="component" value="Unassembled WGS sequence"/>
</dbReference>
<keyword evidence="1" id="KW-1133">Transmembrane helix</keyword>
<dbReference type="PANTHER" id="PTHR33979">
    <property type="entry name" value="OS02G0221600 PROTEIN"/>
    <property type="match status" value="1"/>
</dbReference>
<protein>
    <submittedName>
        <fullName evidence="2">M50 family metallopeptidase</fullName>
    </submittedName>
</protein>
<proteinExistence type="predicted"/>
<accession>A0ABV5WGE5</accession>
<sequence length="252" mass="27880">MKDDTKVRGAIMPNIYLIYTYMALVIFVFIALPILFSFPEARTGGLLTVYRIVRKAETFAALANTLIHELSHGLMAIVTGGKVHKITLHRDTSGLAITRTKRSRTIRALVAYAGYTGSSAAAVGLFYLLQQGDYQTILLIFLGITAVSSLFWVRNLYGFLWAVSFLLVIGYIVYKQYTVLILHVSIFFSVVVLVDSITSAWTICKLSVTNRYEAGDATSLAEATFISAAVWGAVFFGQALYAGYYVMKTFVL</sequence>
<feature type="transmembrane region" description="Helical" evidence="1">
    <location>
        <begin position="109"/>
        <end position="128"/>
    </location>
</feature>
<dbReference type="Pfam" id="PF13398">
    <property type="entry name" value="Peptidase_M50B"/>
    <property type="match status" value="1"/>
</dbReference>
<name>A0ABV5WGE5_9BACI</name>